<gene>
    <name evidence="2" type="ORF">FHR19_001498</name>
</gene>
<dbReference type="Gene3D" id="3.30.110.170">
    <property type="entry name" value="Protein of unknown function (DUF541), domain 1"/>
    <property type="match status" value="1"/>
</dbReference>
<evidence type="ECO:0000313" key="2">
    <source>
        <dbReference type="EMBL" id="MBB5698153.1"/>
    </source>
</evidence>
<name>A0A7W9APG3_9SPHN</name>
<keyword evidence="1" id="KW-0732">Signal</keyword>
<keyword evidence="3" id="KW-1185">Reference proteome</keyword>
<protein>
    <recommendedName>
        <fullName evidence="4">SIMPL domain-containing protein</fullName>
    </recommendedName>
</protein>
<dbReference type="PANTHER" id="PTHR34387">
    <property type="entry name" value="SLR1258 PROTEIN"/>
    <property type="match status" value="1"/>
</dbReference>
<dbReference type="RefSeq" id="WP_184026495.1">
    <property type="nucleotide sequence ID" value="NZ_JACIJJ010000002.1"/>
</dbReference>
<dbReference type="Gene3D" id="3.30.70.2970">
    <property type="entry name" value="Protein of unknown function (DUF541), domain 2"/>
    <property type="match status" value="1"/>
</dbReference>
<dbReference type="InterPro" id="IPR052022">
    <property type="entry name" value="26kDa_periplasmic_antigen"/>
</dbReference>
<dbReference type="Proteomes" id="UP000557739">
    <property type="component" value="Unassembled WGS sequence"/>
</dbReference>
<sequence>MRMMTATLVAAAAALPTMAIAQQQVQGPILTDGTLLDVVAEGRTVRQPDLATIDAGVVTQAASAAEALSANAARMERVLAALKRAGVADRDVRTATISLQPQYRYGENVPPVITGYQASNRVSVRFRDVARSGTVLDALVKEGANQIDGPTLGLANPDAALDEARTDAIARARARAELYAKAAGLRVERIVAIGESGSSMPQPPMPVVMMARMEAAPRTQIAAGEQDVTATVNVRFLLK</sequence>
<dbReference type="Pfam" id="PF04402">
    <property type="entry name" value="SIMPL"/>
    <property type="match status" value="1"/>
</dbReference>
<evidence type="ECO:0000256" key="1">
    <source>
        <dbReference type="SAM" id="SignalP"/>
    </source>
</evidence>
<evidence type="ECO:0008006" key="4">
    <source>
        <dbReference type="Google" id="ProtNLM"/>
    </source>
</evidence>
<dbReference type="EMBL" id="JACIJJ010000002">
    <property type="protein sequence ID" value="MBB5698153.1"/>
    <property type="molecule type" value="Genomic_DNA"/>
</dbReference>
<evidence type="ECO:0000313" key="3">
    <source>
        <dbReference type="Proteomes" id="UP000557739"/>
    </source>
</evidence>
<dbReference type="GO" id="GO:0006974">
    <property type="term" value="P:DNA damage response"/>
    <property type="evidence" value="ECO:0007669"/>
    <property type="project" value="TreeGrafter"/>
</dbReference>
<proteinExistence type="predicted"/>
<comment type="caution">
    <text evidence="2">The sequence shown here is derived from an EMBL/GenBank/DDBJ whole genome shotgun (WGS) entry which is preliminary data.</text>
</comment>
<accession>A0A7W9APG3</accession>
<dbReference type="InterPro" id="IPR007497">
    <property type="entry name" value="SIMPL/DUF541"/>
</dbReference>
<reference evidence="2 3" key="1">
    <citation type="submission" date="2020-08" db="EMBL/GenBank/DDBJ databases">
        <title>Genomic Encyclopedia of Type Strains, Phase IV (KMG-IV): sequencing the most valuable type-strain genomes for metagenomic binning, comparative biology and taxonomic classification.</title>
        <authorList>
            <person name="Goeker M."/>
        </authorList>
    </citation>
    <scope>NUCLEOTIDE SEQUENCE [LARGE SCALE GENOMIC DNA]</scope>
    <source>
        <strain evidence="2 3">DSM 27244</strain>
    </source>
</reference>
<feature type="signal peptide" evidence="1">
    <location>
        <begin position="1"/>
        <end position="21"/>
    </location>
</feature>
<organism evidence="2 3">
    <name type="scientific">Sphingomonas yantingensis</name>
    <dbReference type="NCBI Taxonomy" id="1241761"/>
    <lineage>
        <taxon>Bacteria</taxon>
        <taxon>Pseudomonadati</taxon>
        <taxon>Pseudomonadota</taxon>
        <taxon>Alphaproteobacteria</taxon>
        <taxon>Sphingomonadales</taxon>
        <taxon>Sphingomonadaceae</taxon>
        <taxon>Sphingomonas</taxon>
    </lineage>
</organism>
<dbReference type="PANTHER" id="PTHR34387:SF1">
    <property type="entry name" value="PERIPLASMIC IMMUNOGENIC PROTEIN"/>
    <property type="match status" value="1"/>
</dbReference>
<dbReference type="AlphaFoldDB" id="A0A7W9APG3"/>
<feature type="chain" id="PRO_5031245048" description="SIMPL domain-containing protein" evidence="1">
    <location>
        <begin position="22"/>
        <end position="239"/>
    </location>
</feature>